<dbReference type="Gene3D" id="1.10.10.60">
    <property type="entry name" value="Homeodomain-like"/>
    <property type="match status" value="1"/>
</dbReference>
<dbReference type="InterPro" id="IPR006563">
    <property type="entry name" value="POX_dom"/>
</dbReference>
<dbReference type="Pfam" id="PF07526">
    <property type="entry name" value="POX"/>
    <property type="match status" value="1"/>
</dbReference>
<comment type="subcellular location">
    <subcellularLocation>
        <location evidence="1 8">Nucleus</location>
    </subcellularLocation>
</comment>
<evidence type="ECO:0000256" key="8">
    <source>
        <dbReference type="PROSITE-ProRule" id="PRU00108"/>
    </source>
</evidence>
<evidence type="ECO:0000256" key="2">
    <source>
        <dbReference type="ARBA" id="ARBA00006454"/>
    </source>
</evidence>
<keyword evidence="3" id="KW-0805">Transcription regulation</keyword>
<evidence type="ECO:0000259" key="10">
    <source>
        <dbReference type="PROSITE" id="PS50071"/>
    </source>
</evidence>
<evidence type="ECO:0000256" key="4">
    <source>
        <dbReference type="ARBA" id="ARBA00023125"/>
    </source>
</evidence>
<evidence type="ECO:0000256" key="7">
    <source>
        <dbReference type="ARBA" id="ARBA00023242"/>
    </source>
</evidence>
<dbReference type="CDD" id="cd00086">
    <property type="entry name" value="homeodomain"/>
    <property type="match status" value="1"/>
</dbReference>
<dbReference type="GO" id="GO:0003677">
    <property type="term" value="F:DNA binding"/>
    <property type="evidence" value="ECO:0007669"/>
    <property type="project" value="UniProtKB-UniRule"/>
</dbReference>
<comment type="similarity">
    <text evidence="2">Belongs to the TALE/BELL homeobox family.</text>
</comment>
<keyword evidence="12" id="KW-1185">Reference proteome</keyword>
<sequence>MLDEVDQRYRQYYHQMQIVVCSFDVVAGCGAAKLYTALALKTISHHFHFLRDAINGQIRVARTSLGEEDSLKLRQQIALQQLGMMQPHAWRPQRGLPERSVSILRAWLFEHFLHPFVLYPKDFDKTMLARQTGLTRSQVSNWFINARVWLWKLMVEEMYNKEVGDVEIYSNSSSESAKKASKTDAKAAEDLYQATTSTETEHCRSRQPFEPNSDHVHGVGMDKCRVDQRPPSTDDRSLFPDTIIQSYYVEERFMADAYQISKLERFGSGNAVSLTLGLQGGSLPGADETSPNFVTMRGNDVYTVLLLLQEFRHRDFTLQILEIGSMNLSHRVFHVIL</sequence>
<proteinExistence type="inferred from homology"/>
<evidence type="ECO:0000256" key="5">
    <source>
        <dbReference type="ARBA" id="ARBA00023155"/>
    </source>
</evidence>
<feature type="domain" description="Homeobox" evidence="10">
    <location>
        <begin position="119"/>
        <end position="153"/>
    </location>
</feature>
<evidence type="ECO:0000256" key="3">
    <source>
        <dbReference type="ARBA" id="ARBA00023015"/>
    </source>
</evidence>
<dbReference type="Proteomes" id="UP000594638">
    <property type="component" value="Unassembled WGS sequence"/>
</dbReference>
<dbReference type="InterPro" id="IPR001356">
    <property type="entry name" value="HD"/>
</dbReference>
<dbReference type="SUPFAM" id="SSF46689">
    <property type="entry name" value="Homeodomain-like"/>
    <property type="match status" value="1"/>
</dbReference>
<reference evidence="11 12" key="1">
    <citation type="submission" date="2019-12" db="EMBL/GenBank/DDBJ databases">
        <authorList>
            <person name="Alioto T."/>
            <person name="Alioto T."/>
            <person name="Gomez Garrido J."/>
        </authorList>
    </citation>
    <scope>NUCLEOTIDE SEQUENCE [LARGE SCALE GENOMIC DNA]</scope>
</reference>
<dbReference type="EMBL" id="CACTIH010007732">
    <property type="protein sequence ID" value="CAA3017734.1"/>
    <property type="molecule type" value="Genomic_DNA"/>
</dbReference>
<dbReference type="PANTHER" id="PTHR11850">
    <property type="entry name" value="HOMEOBOX PROTEIN TRANSCRIPTION FACTORS"/>
    <property type="match status" value="1"/>
</dbReference>
<evidence type="ECO:0000256" key="6">
    <source>
        <dbReference type="ARBA" id="ARBA00023163"/>
    </source>
</evidence>
<comment type="caution">
    <text evidence="11">The sequence shown here is derived from an EMBL/GenBank/DDBJ whole genome shotgun (WGS) entry which is preliminary data.</text>
</comment>
<dbReference type="GO" id="GO:0006355">
    <property type="term" value="P:regulation of DNA-templated transcription"/>
    <property type="evidence" value="ECO:0007669"/>
    <property type="project" value="InterPro"/>
</dbReference>
<keyword evidence="4 8" id="KW-0238">DNA-binding</keyword>
<feature type="region of interest" description="Disordered" evidence="9">
    <location>
        <begin position="197"/>
        <end position="235"/>
    </location>
</feature>
<dbReference type="AlphaFoldDB" id="A0A8S0UJG6"/>
<dbReference type="SMART" id="SM00574">
    <property type="entry name" value="POX"/>
    <property type="match status" value="1"/>
</dbReference>
<evidence type="ECO:0000313" key="12">
    <source>
        <dbReference type="Proteomes" id="UP000594638"/>
    </source>
</evidence>
<dbReference type="InterPro" id="IPR050224">
    <property type="entry name" value="TALE_homeobox"/>
</dbReference>
<dbReference type="Gramene" id="OE9A004093T1">
    <property type="protein sequence ID" value="OE9A004093C1"/>
    <property type="gene ID" value="OE9A004093"/>
</dbReference>
<feature type="compositionally biased region" description="Basic and acidic residues" evidence="9">
    <location>
        <begin position="212"/>
        <end position="235"/>
    </location>
</feature>
<dbReference type="InterPro" id="IPR008422">
    <property type="entry name" value="KN_HD"/>
</dbReference>
<dbReference type="PROSITE" id="PS50071">
    <property type="entry name" value="HOMEOBOX_2"/>
    <property type="match status" value="1"/>
</dbReference>
<evidence type="ECO:0000256" key="1">
    <source>
        <dbReference type="ARBA" id="ARBA00004123"/>
    </source>
</evidence>
<feature type="DNA-binding region" description="Homeobox" evidence="8">
    <location>
        <begin position="121"/>
        <end position="154"/>
    </location>
</feature>
<dbReference type="SMART" id="SM00389">
    <property type="entry name" value="HOX"/>
    <property type="match status" value="1"/>
</dbReference>
<accession>A0A8S0UJG6</accession>
<keyword evidence="6" id="KW-0804">Transcription</keyword>
<dbReference type="Pfam" id="PF05920">
    <property type="entry name" value="Homeobox_KN"/>
    <property type="match status" value="1"/>
</dbReference>
<organism evidence="11 12">
    <name type="scientific">Olea europaea subsp. europaea</name>
    <dbReference type="NCBI Taxonomy" id="158383"/>
    <lineage>
        <taxon>Eukaryota</taxon>
        <taxon>Viridiplantae</taxon>
        <taxon>Streptophyta</taxon>
        <taxon>Embryophyta</taxon>
        <taxon>Tracheophyta</taxon>
        <taxon>Spermatophyta</taxon>
        <taxon>Magnoliopsida</taxon>
        <taxon>eudicotyledons</taxon>
        <taxon>Gunneridae</taxon>
        <taxon>Pentapetalae</taxon>
        <taxon>asterids</taxon>
        <taxon>lamiids</taxon>
        <taxon>Lamiales</taxon>
        <taxon>Oleaceae</taxon>
        <taxon>Oleeae</taxon>
        <taxon>Olea</taxon>
    </lineage>
</organism>
<dbReference type="GO" id="GO:0005634">
    <property type="term" value="C:nucleus"/>
    <property type="evidence" value="ECO:0007669"/>
    <property type="project" value="UniProtKB-SubCell"/>
</dbReference>
<dbReference type="OrthoDB" id="10056939at2759"/>
<dbReference type="InterPro" id="IPR009057">
    <property type="entry name" value="Homeodomain-like_sf"/>
</dbReference>
<gene>
    <name evidence="11" type="ORF">OLEA9_A004093</name>
</gene>
<name>A0A8S0UJG6_OLEEU</name>
<protein>
    <submittedName>
        <fullName evidence="11">BEL1-like homeodomain 6</fullName>
    </submittedName>
</protein>
<keyword evidence="7 8" id="KW-0539">Nucleus</keyword>
<evidence type="ECO:0000313" key="11">
    <source>
        <dbReference type="EMBL" id="CAA3017734.1"/>
    </source>
</evidence>
<evidence type="ECO:0000256" key="9">
    <source>
        <dbReference type="SAM" id="MobiDB-lite"/>
    </source>
</evidence>
<keyword evidence="5 8" id="KW-0371">Homeobox</keyword>